<dbReference type="Gene3D" id="3.40.50.300">
    <property type="entry name" value="P-loop containing nucleotide triphosphate hydrolases"/>
    <property type="match status" value="2"/>
</dbReference>
<keyword evidence="20" id="KW-0511">Multifunctional enzyme</keyword>
<evidence type="ECO:0000256" key="12">
    <source>
        <dbReference type="ARBA" id="ARBA00022741"/>
    </source>
</evidence>
<dbReference type="PANTHER" id="PTHR22605">
    <property type="entry name" value="RZ-TYPE DOMAIN-CONTAINING PROTEIN"/>
    <property type="match status" value="1"/>
</dbReference>
<comment type="similarity">
    <text evidence="5">Belongs to the AAA ATPase family.</text>
</comment>
<dbReference type="Pfam" id="PF20173">
    <property type="entry name" value="ZnF_RZ-type"/>
    <property type="match status" value="1"/>
</dbReference>
<evidence type="ECO:0000259" key="23">
    <source>
        <dbReference type="PROSITE" id="PS51981"/>
    </source>
</evidence>
<dbReference type="GO" id="GO:0005829">
    <property type="term" value="C:cytosol"/>
    <property type="evidence" value="ECO:0007669"/>
    <property type="project" value="UniProtKB-SubCell"/>
</dbReference>
<evidence type="ECO:0000256" key="4">
    <source>
        <dbReference type="ARBA" id="ARBA00004906"/>
    </source>
</evidence>
<feature type="signal peptide" evidence="22">
    <location>
        <begin position="1"/>
        <end position="20"/>
    </location>
</feature>
<dbReference type="FunFam" id="3.40.50.300:FF:000491">
    <property type="entry name" value="E3 ubiquitin-protein ligase RNF213"/>
    <property type="match status" value="1"/>
</dbReference>
<dbReference type="GO" id="GO:0006511">
    <property type="term" value="P:ubiquitin-dependent protein catabolic process"/>
    <property type="evidence" value="ECO:0007669"/>
    <property type="project" value="TreeGrafter"/>
</dbReference>
<evidence type="ECO:0000313" key="25">
    <source>
        <dbReference type="Proteomes" id="UP000264800"/>
    </source>
</evidence>
<dbReference type="InterPro" id="IPR003593">
    <property type="entry name" value="AAA+_ATPase"/>
</dbReference>
<evidence type="ECO:0000256" key="9">
    <source>
        <dbReference type="ARBA" id="ARBA00022677"/>
    </source>
</evidence>
<dbReference type="GO" id="GO:0016887">
    <property type="term" value="F:ATP hydrolysis activity"/>
    <property type="evidence" value="ECO:0007669"/>
    <property type="project" value="InterPro"/>
</dbReference>
<accession>A0A3Q3ABM1</accession>
<dbReference type="SUPFAM" id="SSF52540">
    <property type="entry name" value="P-loop containing nucleoside triphosphate hydrolases"/>
    <property type="match status" value="2"/>
</dbReference>
<reference evidence="24" key="1">
    <citation type="submission" date="2025-08" db="UniProtKB">
        <authorList>
            <consortium name="Ensembl"/>
        </authorList>
    </citation>
    <scope>IDENTIFICATION</scope>
</reference>
<evidence type="ECO:0000256" key="3">
    <source>
        <dbReference type="ARBA" id="ARBA00004514"/>
    </source>
</evidence>
<keyword evidence="11" id="KW-0479">Metal-binding</keyword>
<dbReference type="FunFam" id="3.40.50.300:FF:000804">
    <property type="entry name" value="E3 ubiquitin-protein ligase RNF213"/>
    <property type="match status" value="1"/>
</dbReference>
<evidence type="ECO:0000256" key="10">
    <source>
        <dbReference type="ARBA" id="ARBA00022679"/>
    </source>
</evidence>
<dbReference type="InterPro" id="IPR031248">
    <property type="entry name" value="RNF213"/>
</dbReference>
<evidence type="ECO:0000256" key="16">
    <source>
        <dbReference type="ARBA" id="ARBA00022833"/>
    </source>
</evidence>
<comment type="catalytic activity">
    <reaction evidence="21">
        <text>ATP + H2O = ADP + phosphate + H(+)</text>
        <dbReference type="Rhea" id="RHEA:13065"/>
        <dbReference type="ChEBI" id="CHEBI:15377"/>
        <dbReference type="ChEBI" id="CHEBI:15378"/>
        <dbReference type="ChEBI" id="CHEBI:30616"/>
        <dbReference type="ChEBI" id="CHEBI:43474"/>
        <dbReference type="ChEBI" id="CHEBI:456216"/>
    </reaction>
    <physiologicalReaction direction="left-to-right" evidence="21">
        <dbReference type="Rhea" id="RHEA:13066"/>
    </physiologicalReaction>
</comment>
<keyword evidence="16" id="KW-0862">Zinc</keyword>
<comment type="catalytic activity">
    <reaction evidence="1">
        <text>S-ubiquitinyl-[E2 ubiquitin-conjugating enzyme]-L-cysteine + [acceptor protein]-L-lysine = [E2 ubiquitin-conjugating enzyme]-L-cysteine + N(6)-ubiquitinyl-[acceptor protein]-L-lysine.</text>
        <dbReference type="EC" id="2.3.2.27"/>
    </reaction>
</comment>
<dbReference type="GO" id="GO:0006629">
    <property type="term" value="P:lipid metabolic process"/>
    <property type="evidence" value="ECO:0007669"/>
    <property type="project" value="UniProtKB-KW"/>
</dbReference>
<feature type="chain" id="PRO_5018590069" description="RING-type E3 ubiquitin transferase" evidence="22">
    <location>
        <begin position="21"/>
        <end position="3833"/>
    </location>
</feature>
<evidence type="ECO:0000256" key="20">
    <source>
        <dbReference type="ARBA" id="ARBA00023268"/>
    </source>
</evidence>
<evidence type="ECO:0000256" key="13">
    <source>
        <dbReference type="ARBA" id="ARBA00022771"/>
    </source>
</evidence>
<keyword evidence="8" id="KW-0037">Angiogenesis</keyword>
<dbReference type="GeneTree" id="ENSGT00630000089884"/>
<evidence type="ECO:0000256" key="8">
    <source>
        <dbReference type="ARBA" id="ARBA00022657"/>
    </source>
</evidence>
<protein>
    <recommendedName>
        <fullName evidence="6">RING-type E3 ubiquitin transferase</fullName>
        <ecNumber evidence="6">2.3.2.27</ecNumber>
    </recommendedName>
</protein>
<keyword evidence="12" id="KW-0547">Nucleotide-binding</keyword>
<evidence type="ECO:0000313" key="24">
    <source>
        <dbReference type="Ensembl" id="ENSKMAP00000013656.1"/>
    </source>
</evidence>
<comment type="pathway">
    <text evidence="4">Protein modification; protein ubiquitination.</text>
</comment>
<organism evidence="24 25">
    <name type="scientific">Kryptolebias marmoratus</name>
    <name type="common">Mangrove killifish</name>
    <name type="synonym">Rivulus marmoratus</name>
    <dbReference type="NCBI Taxonomy" id="37003"/>
    <lineage>
        <taxon>Eukaryota</taxon>
        <taxon>Metazoa</taxon>
        <taxon>Chordata</taxon>
        <taxon>Craniata</taxon>
        <taxon>Vertebrata</taxon>
        <taxon>Euteleostomi</taxon>
        <taxon>Actinopterygii</taxon>
        <taxon>Neopterygii</taxon>
        <taxon>Teleostei</taxon>
        <taxon>Neoteleostei</taxon>
        <taxon>Acanthomorphata</taxon>
        <taxon>Ovalentaria</taxon>
        <taxon>Atherinomorphae</taxon>
        <taxon>Cyprinodontiformes</taxon>
        <taxon>Rivulidae</taxon>
        <taxon>Kryptolebias</taxon>
    </lineage>
</organism>
<dbReference type="GO" id="GO:0002040">
    <property type="term" value="P:sprouting angiogenesis"/>
    <property type="evidence" value="ECO:0007669"/>
    <property type="project" value="TreeGrafter"/>
</dbReference>
<keyword evidence="7" id="KW-0963">Cytoplasm</keyword>
<dbReference type="Ensembl" id="ENSKMAT00000013864.1">
    <property type="protein sequence ID" value="ENSKMAP00000013656.1"/>
    <property type="gene ID" value="ENSKMAG00000009536.1"/>
</dbReference>
<evidence type="ECO:0000256" key="6">
    <source>
        <dbReference type="ARBA" id="ARBA00012483"/>
    </source>
</evidence>
<dbReference type="GO" id="GO:2000051">
    <property type="term" value="P:negative regulation of non-canonical Wnt signaling pathway"/>
    <property type="evidence" value="ECO:0007669"/>
    <property type="project" value="TreeGrafter"/>
</dbReference>
<evidence type="ECO:0000256" key="15">
    <source>
        <dbReference type="ARBA" id="ARBA00022801"/>
    </source>
</evidence>
<evidence type="ECO:0000256" key="14">
    <source>
        <dbReference type="ARBA" id="ARBA00022786"/>
    </source>
</evidence>
<evidence type="ECO:0000256" key="17">
    <source>
        <dbReference type="ARBA" id="ARBA00022840"/>
    </source>
</evidence>
<dbReference type="GO" id="GO:0002376">
    <property type="term" value="P:immune system process"/>
    <property type="evidence" value="ECO:0007669"/>
    <property type="project" value="UniProtKB-KW"/>
</dbReference>
<evidence type="ECO:0000256" key="11">
    <source>
        <dbReference type="ARBA" id="ARBA00022723"/>
    </source>
</evidence>
<evidence type="ECO:0000256" key="18">
    <source>
        <dbReference type="ARBA" id="ARBA00022859"/>
    </source>
</evidence>
<dbReference type="GO" id="GO:0005730">
    <property type="term" value="C:nucleolus"/>
    <property type="evidence" value="ECO:0007669"/>
    <property type="project" value="TreeGrafter"/>
</dbReference>
<dbReference type="GO" id="GO:0005811">
    <property type="term" value="C:lipid droplet"/>
    <property type="evidence" value="ECO:0007669"/>
    <property type="project" value="UniProtKB-SubCell"/>
</dbReference>
<dbReference type="GO" id="GO:0016020">
    <property type="term" value="C:membrane"/>
    <property type="evidence" value="ECO:0007669"/>
    <property type="project" value="TreeGrafter"/>
</dbReference>
<evidence type="ECO:0000256" key="2">
    <source>
        <dbReference type="ARBA" id="ARBA00004502"/>
    </source>
</evidence>
<dbReference type="GO" id="GO:0008270">
    <property type="term" value="F:zinc ion binding"/>
    <property type="evidence" value="ECO:0007669"/>
    <property type="project" value="UniProtKB-KW"/>
</dbReference>
<dbReference type="InterPro" id="IPR046439">
    <property type="entry name" value="ZF_RZ_dom"/>
</dbReference>
<proteinExistence type="inferred from homology"/>
<keyword evidence="14" id="KW-0833">Ubl conjugation pathway</keyword>
<evidence type="ECO:0000256" key="22">
    <source>
        <dbReference type="SAM" id="SignalP"/>
    </source>
</evidence>
<name>A0A3Q3ABM1_KRYMA</name>
<keyword evidence="9" id="KW-0551">Lipid droplet</keyword>
<reference evidence="24" key="2">
    <citation type="submission" date="2025-09" db="UniProtKB">
        <authorList>
            <consortium name="Ensembl"/>
        </authorList>
    </citation>
    <scope>IDENTIFICATION</scope>
</reference>
<evidence type="ECO:0000256" key="7">
    <source>
        <dbReference type="ARBA" id="ARBA00022490"/>
    </source>
</evidence>
<dbReference type="PANTHER" id="PTHR22605:SF18">
    <property type="entry name" value="E3 UBIQUITIN-PROTEIN LIGASE RNF213-ALPHA"/>
    <property type="match status" value="1"/>
</dbReference>
<dbReference type="GO" id="GO:0005524">
    <property type="term" value="F:ATP binding"/>
    <property type="evidence" value="ECO:0007669"/>
    <property type="project" value="UniProtKB-KW"/>
</dbReference>
<dbReference type="SMART" id="SM00382">
    <property type="entry name" value="AAA"/>
    <property type="match status" value="2"/>
</dbReference>
<evidence type="ECO:0000256" key="19">
    <source>
        <dbReference type="ARBA" id="ARBA00023098"/>
    </source>
</evidence>
<keyword evidence="18" id="KW-0391">Immunity</keyword>
<dbReference type="InterPro" id="IPR027417">
    <property type="entry name" value="P-loop_NTPase"/>
</dbReference>
<dbReference type="Proteomes" id="UP000264800">
    <property type="component" value="Unplaced"/>
</dbReference>
<keyword evidence="25" id="KW-1185">Reference proteome</keyword>
<keyword evidence="13" id="KW-0863">Zinc-finger</keyword>
<keyword evidence="15" id="KW-0378">Hydrolase</keyword>
<evidence type="ECO:0000256" key="5">
    <source>
        <dbReference type="ARBA" id="ARBA00006914"/>
    </source>
</evidence>
<dbReference type="PROSITE" id="PS51981">
    <property type="entry name" value="ZF_RZ"/>
    <property type="match status" value="1"/>
</dbReference>
<evidence type="ECO:0000256" key="21">
    <source>
        <dbReference type="ARBA" id="ARBA00048778"/>
    </source>
</evidence>
<keyword evidence="19" id="KW-0443">Lipid metabolism</keyword>
<sequence>MPRWIMVLPLLHLLKGSVKPFEVKTSGNMKYGPSWAGLEGLDIGNFSYTYSKLFERFKINWKFGTLISAIIEKSWPRDNHGNYQEDEEVVLRHLLSWTAAKDIFQLHEQKLIEKLSQDLIQGDININLLNIILGMQDAFLELLKIVPKTLRWLYVLALNRLPVKTQVNIETMPLDHFMVVNQFDQLASDPLAGIVTYFNLDEEIRDMAKELFAFKDSYVFKIYWEKRAIRLAMEEKEDDESDEDGIADIQATPDMIYNDIYLPCFHEYKAIYTDLKKGSIRIEVIRQLFGLYKDKYADLTKELDIMCKLEKSADKQWIHIRVEQVKQYHELHLAVASARVIMKVKETLGLHGDFKVLETLMNVVNFQKEPISRIDNDLMQAKMVLVDITESRRQCLEELGLRGHFVRWVKDSLEDINELKVFVDLASISAGENDMDVDRVACFHDAVLGYGSVLYELKPDSGFRAFKEVLNKLWRAFENDNNLPKKLRDSSRHLEWLKTVKDSHGSVELSSLSLASTINNKGIYLINAQNLTLESALKLQIPEEHDEYLQMRSYSLEDLRELQNKLMLMSGKGDQGQNEVDHFVEVFASVQRLTEAFIALYSAGNPLFRHWEVQINCSSSSYEPSIVMDFNLDSFCSVVVEGSIEEQLPELCRKMEKCLDYWMDFVNKQRSYYYFLNYYTAEQIVYLCSKLIPQNVTSVEDQVLMMLSFIKPNCTSNDLRQVWHTLQYENLTRPQDELEDLFEKAKGLQAFDQIWNAYMKDMRSFLPNIVDMKTLGRLLEKLANIDNFGNLLRRQLPKGLEAGKPNLIVCPHNDVLTSCISIYMSSENEALPTYDEVLLCNPSTPYEQVELFLRRCLSRGYGGQKIYTLVYGDLLTYDVSSKVENFFQRIKMQSRKDYRLVVICSSEREHSYLPSAFSQYRLHMIPQEPLARIQTYLQKHYTVPEEQCSAAAAFKDRLCVGVVSSKRAGVGKSLYIKRLYEKLKHSTKKQSVIKCIRLIEPNIDETVILKSLLDTPKRKELAVFHFDITSSVQKGLHEFLFKLLILRYLMDSEGKMWRCNTKQLYVMEILEPTVKSTRNTTKEAQTMNNTFIDVFPNIFCRPPKDVLMLEMRKQEDPTIVSSDDPLMDDEEFRSEAFQRPYQYLKRFHNHADLDVITYQGVEGSHVECLQMLLMYCGIMDPSWAELRNFTWFLNLQLKDCETSVFCDATFTGDTLSGFKTFVVDFMILMAKDFATPSLSISDQSPGRSQVYQAGVQDEDLAPFLIRKRWETEPHPYIFFNDDHVSMTFIGFHLQLNEQNSVDAIEPTSKRVIKKNVMTRALYEGLQLQRVPFNVNFDNLPRWEKIERICRVLGIQWPLDPDETYELTTDNILKMLAIHMRFRCGIPVIVMGETGCGKTRLIKFLCELQRSGVATENMKLVKVHGGTTSEMIYTKVIEAENIAAINKQDYGFDSVLFFDEANTTEAISSIKEVLCDKTVKGESLTPCSGLQIIAACNPYRKHTDEMIQRLESAGLGYRVRAEETDEKLGSIPLRQLVYRVQALPPSMIPLVWDFGQLNDHTEKIYIQQIVQRVIQSKEIDQTYIMYITDVLSASQKYMRTRNDECSFVSLRDVERCMQAFVWFLDHHEIQPETQDPILWSLVMAIGVCYHACLENKDKYRQKISKQLPPSYTPSKLIQEISLMQDLLLSGVPMGETIARNNALKENVFMMVLCIELRIPLFLVGKPGSSKSLSKTLVADAMQGQAAHSDLYKMLKQIHLVSFQCSPHSTPEGIISTFKQCGRFQEGKNLNEYISVVVLDEIGLAEDSPKMPLKTLHPLLEEGCIDDEPLPHKKVGFIGISNWALDPAKMNRGIFVSRGDPDEKELIESAKGICSSDVMVLEKVRDFFKPFARSYLKICHKQGKGFFGLRDYYSLIKMIFAVARTSQQKPTAEEIVKAVLRNFSGKDNVDVVSVFTQRLQITPNLENISAIEFVKENIQAVGQEEECRYLLVLTKNYAALQILQQTFFSESGQPEIIFGSSFPKDQEYTQICRNINRVKICMETGQTVVLLNLQNLYESLYDALNQYYVCLGGQKYVDLGLGTHRVKCRVHKDFRLIVIEEREVVYKQFPIPLINRLEKHYLDIHTVLKTEQKKLVEELERWAKLFASLSNQHAAGAQMYKYQLPDVFIGYHSDTCASVVLQVIEEQKDNLEISDSHRGLLDEAKLILLKCATPDSVVRLDCTGLPKVESKHLAKVYFEEQNNSCLAAYIQAHTRLESHCSSFFTEVTTFSRLLTAFDMKPLEQMFHSVELLSLQQFDTEHSFLKKIRKSNTEPCNKILIIQCDFDEASHSANLIASAKYSSINEINKITQESTGSRVFVYFITRLPRMEGGTSYIGFHGGPWRSVHIDDLRRSKDIISDIKTLQNMTISQMFEAKAPVPEGFNLNVFFLQGLDDVIDTTSLLRSCVQSAVSMLSDHVKSGFRSTRRVAILLTLLSDNDEIKGEFLQTLKKHLHSLLVFHDGNTLSSIKSNWVLKEASSIDALQEGGTFRHTLWKRVQAVIVPLLAQLVSIIDRDQNMNLLIFPTTYFFTLCIYIFLSFEARTILVQNYIAQDENMGCTMPFSWRIKDFLEEFCVHVLQNEGKSELVEFFWKTPLGSYIAKANSEIQMEFYHRYLQDFISMSMNITCPEDLQLLCGALNCCVTELRLQLNDTEPVPALPWVHAAYHKFKNRLQNLLRMMCIEPQVTKDLLGNPHAKDNVELVLDVYAAFACLEHLEPRVLDTDAQRQAWLRQVKKLQVPIELICSEDSVRYYGERSKTFVSRVQVLVSKHALFRKRYNAFFIDLVSTVCFKDNSPPCPAVILILLSFLMVEMLTKVLSPFDDSVDKNPVIRSVVLKLLLKYSFDDVKEYLQQHLMSVEQSNILEEADKTELYCMYINCLEDSMFERLQFRSVGDQQAYLRDESAFLTDYLQSHGQRGEKPAVQYLQQLARVRMDLDVTASLIVDKLRATAFLDVVVNLCRSGNDWYRVYLIRKICSQHGVEFVMKLLKQDQMRWLFPKEVQQQGCKCLPQQKPVYLLLALYREITTLYGQANETLTTYIQSSKVLASAEMKGFALALVTNRMGPLVIRPGVSGARSVAVELAIHLAAVLICGNQGFLAPLQQLALTPANMQASFLPTMPEDMVTVAQQALGPLRWYCKLFVRLVCQCGQPMQTSRCVDCGIEIGGNNHRAVQGFQILPPQGDRTQTGHILGDPGRRDNPDMLDTKSISPVPFTIVRMLTHMAMLLGACNHTPVPPVADPAAFLLAHLKKDVQQLIRSLGKGTDDAISLISYFVACLSGPVPYNNQLATKESRNGWEMEMSNTIISPQLKHLDRQLKEVNAFIRDDSRISANPIMKLVFGEPRLFLASIPPNSLIHCSAVWSCREKVSLLSLTHIVEQNDGKDVVPVLWRFLHREAEVQLVKHLPDILTLQKDLVKKFQNITELTYDTIADFLQSHKGGIASEIKIPAEFCQKDLDLNSDFKVLLPQRQGAGLCSTALVSYLIALHNDLIYCVDKHTGEETRWGPADLTDLHVIRYELERDVMPLVLSNTQYSIERGQETLHEYDLPKIQQQIISRFLLGKPLITLNGIPTLVNRHDRNYEIIFKDIMAKVKQTLTLFSVAGELHSYSEVCEALSTLEVALGFLAMTGGEPHMQLSTYLEEVLQMGNQMAQHIIKAFSMCCLKHCVALWQLLASLKSENMLRLKRDPFEGVSKKYKQALGEDEHRLLTGFFSKSSADTFLLEMHEFLVLVLKKPNAPDTYNPDWSLKDTLVSYMERKDLDIPPDVEELFPEEICLSHYTEAWKFIVTFKQERAQRQ</sequence>
<evidence type="ECO:0000256" key="1">
    <source>
        <dbReference type="ARBA" id="ARBA00000900"/>
    </source>
</evidence>
<keyword evidence="10" id="KW-0808">Transferase</keyword>
<dbReference type="EC" id="2.3.2.27" evidence="6"/>
<keyword evidence="17" id="KW-0067">ATP-binding</keyword>
<feature type="domain" description="RZ-type" evidence="23">
    <location>
        <begin position="3156"/>
        <end position="3224"/>
    </location>
</feature>
<comment type="subcellular location">
    <subcellularLocation>
        <location evidence="3">Cytoplasm</location>
        <location evidence="3">Cytosol</location>
    </subcellularLocation>
    <subcellularLocation>
        <location evidence="2">Lipid droplet</location>
    </subcellularLocation>
</comment>
<keyword evidence="22" id="KW-0732">Signal</keyword>
<dbReference type="GO" id="GO:0061630">
    <property type="term" value="F:ubiquitin protein ligase activity"/>
    <property type="evidence" value="ECO:0007669"/>
    <property type="project" value="UniProtKB-EC"/>
</dbReference>